<feature type="region of interest" description="Disordered" evidence="1">
    <location>
        <begin position="1444"/>
        <end position="1653"/>
    </location>
</feature>
<dbReference type="PANTHER" id="PTHR45691:SF6">
    <property type="entry name" value="PROTEIN DIAPHANOUS"/>
    <property type="match status" value="1"/>
</dbReference>
<feature type="region of interest" description="Disordered" evidence="1">
    <location>
        <begin position="1687"/>
        <end position="1730"/>
    </location>
</feature>
<dbReference type="Proteomes" id="UP000007494">
    <property type="component" value="Chromosome VIIb"/>
</dbReference>
<feature type="compositionally biased region" description="Polar residues" evidence="1">
    <location>
        <begin position="348"/>
        <end position="362"/>
    </location>
</feature>
<dbReference type="GO" id="GO:0030041">
    <property type="term" value="P:actin filament polymerization"/>
    <property type="evidence" value="ECO:0007669"/>
    <property type="project" value="TreeGrafter"/>
</dbReference>
<feature type="region of interest" description="Disordered" evidence="1">
    <location>
        <begin position="1335"/>
        <end position="1431"/>
    </location>
</feature>
<keyword evidence="3" id="KW-1185">Reference proteome</keyword>
<feature type="compositionally biased region" description="Low complexity" evidence="1">
    <location>
        <begin position="1625"/>
        <end position="1644"/>
    </location>
</feature>
<feature type="compositionally biased region" description="Basic and acidic residues" evidence="1">
    <location>
        <begin position="153"/>
        <end position="162"/>
    </location>
</feature>
<dbReference type="VEuPathDB" id="ToxoDB:NCLIV_027840"/>
<reference evidence="3" key="1">
    <citation type="journal article" date="2012" name="PLoS Pathog.">
        <title>Comparative genomics of the apicomplexan parasites Toxoplasma gondii and Neospora caninum: Coccidia differing in host range and transmission strategy.</title>
        <authorList>
            <person name="Reid A.J."/>
            <person name="Vermont S.J."/>
            <person name="Cotton J.A."/>
            <person name="Harris D."/>
            <person name="Hill-Cawthorne G.A."/>
            <person name="Konen-Waisman S."/>
            <person name="Latham S.M."/>
            <person name="Mourier T."/>
            <person name="Norton R."/>
            <person name="Quail M.A."/>
            <person name="Sanders M."/>
            <person name="Shanmugam D."/>
            <person name="Sohal A."/>
            <person name="Wasmuth J.D."/>
            <person name="Brunk B."/>
            <person name="Grigg M.E."/>
            <person name="Howard J.C."/>
            <person name="Parkinson J."/>
            <person name="Roos D.S."/>
            <person name="Trees A.J."/>
            <person name="Berriman M."/>
            <person name="Pain A."/>
            <person name="Wastling J.M."/>
        </authorList>
    </citation>
    <scope>NUCLEOTIDE SEQUENCE [LARGE SCALE GENOMIC DNA]</scope>
    <source>
        <strain evidence="3">Liverpool</strain>
    </source>
</reference>
<feature type="compositionally biased region" description="Pro residues" evidence="1">
    <location>
        <begin position="304"/>
        <end position="318"/>
    </location>
</feature>
<sequence length="1730" mass="185283">MVRTVCILSKSREDSGAAALAAHKYRSAAAFTDRMDLLVADKASGLVKDVEMLRAVEQFLTDAHDQIFPGVAETVQDENRKRTEYAAAEMADALLKNLFQVPNDDFDGILVEFIDAIGIVPKPVLIQAGVEKYWAYLCHQQLLTECSSRRSSSRSERTREWSPKFAPPLPEPADDLSGNRSPVRLGNSPPLPSKPPAQTAPRSASREQTWHSSAGGIVSFASPSASGSGVESVRTRLTVGPSSSMPATAEGVDTHSDRQADAPTVPRKNEQYDESSPTADVPPARRRRGPPYMDSPLSRDSNTPPYPLFYPALLPPHGQPYDRGPWPPDPRAPRGPPSGGRAERGVSSPPSEKNQNANGSNGQREDAPQTEGPPQYPYSPRPGNWDWHPPPAGFGPPPAPYYDPVYDYYPFPPRGTTRSAYGEPTNTTQPTQPAPLTDGRGHQAPSHGVRAPVWPPTRGGAESLRRPRGPSVAPARDGRGTWPQPDLSPYRSGAANPPVSLAPVPQEPPPSPGVKNAAADASPSKPAARDSPAAPPGSLPGLLPSPFFPTDPVGGYAPPASSAEDGRRETERNSMSSGRRFERGGASEGLLPPLSSEKAESAADESLEPARGYFGVLPAAAGDESLERPVPETDWLPIWVPRRRPHVTTTTTLAPVDDIHTTRPVRFTRPPEYLPPERRPMGVFREGPRPGDASLGSERVAETPLPVPGVYRGPGSRSARPDESNVAQLADSHAQPVPAPGRTGSEGPADPLTQPSATATATATRAPPRYTRPPGYQPPNAQPPGPADPAPPSPPAPPPYPGPPGGQPYPPYYPPGAPPYYPPGYPEPLPPPPFPPIPGYASPPDSPQQRTTTTTRRPVAFTRPLTYAPRELPPTTEREPIPSPPPPTPAYYPPPGPPYYPAPFSRQAPPEEEVEPPRDSQPPGYPPGDLLSPTPPQPRLPRPPPYYSVSRPVDPDSAEPRGGAPLSLPERSEAERRRPPVSAHLREGRADGYPRDSLDVGEEMQVREARQAQYASPGQEDRRNSPDESPPPNRLFDSPPTVEFEETRPRGGISRRPVEAAPTNMSIPLDLYDADDPRPEFGSSKNAQRSPRPGPSRDRDWEAPIFGPPPKKGYGSEREYLAYAALGTRRSTVEVPRSGGLLPGGDADSFSTDCPECASEASFEDSERSDWDSEYASSEELGVFDRGSSVLADPLALGGRTFQANPPLGPAPRPAQPRGASPPGEPFPFGPSRSPAFARTRPAPPDESALLPQRPERSSPAALETRAPLGVLTVTRAFESREGPPLRAAPISTQTEPLGRRAEGSELYEQSVGKGVLGETAERQWIDLEERVERREAGSVAWPPPAGFWAEPRSSLLPEKQGNGIRDEPERVPALVKGERRPVSRPSPPRPAWPAPAAPALPPPRPPGLYASNSPQRFPPESPWTVTDGVSAVSEGKRIGAVAERVDPPSWASLPAAQKPARPLPAAPNAAPLAESEMESSAPLPTAPRLTGPPPRAASSGSKAVPEELATGSRVLPAELVRSSWREVRWDGKAPKGDRSALPSQNARVAATKIYANRLEAPGRSAGRKNDKPLLARPPPSRGVRRPGDPGLLETSKASPFPLEGELVDVGLPFSRRLPPPPEPTLLSKSSGGPVPTVTPSGPSALALSGKGETLQDALAAPLRLPSPPLLGGDNAPYTRTQMVTQVRSPKRVQVEYGPRDKTPGSLTPQRVETVLVGGPQMRKKYPRWQ</sequence>
<feature type="region of interest" description="Disordered" evidence="1">
    <location>
        <begin position="650"/>
        <end position="1117"/>
    </location>
</feature>
<protein>
    <submittedName>
        <fullName evidence="2">Uncharacterized protein</fullName>
    </submittedName>
</protein>
<evidence type="ECO:0000313" key="3">
    <source>
        <dbReference type="Proteomes" id="UP000007494"/>
    </source>
</evidence>
<feature type="compositionally biased region" description="Pro residues" evidence="1">
    <location>
        <begin position="881"/>
        <end position="901"/>
    </location>
</feature>
<feature type="compositionally biased region" description="Pro residues" evidence="1">
    <location>
        <begin position="933"/>
        <end position="946"/>
    </location>
</feature>
<accession>F0VH01</accession>
<evidence type="ECO:0000256" key="1">
    <source>
        <dbReference type="SAM" id="MobiDB-lite"/>
    </source>
</evidence>
<feature type="compositionally biased region" description="Low complexity" evidence="1">
    <location>
        <begin position="755"/>
        <end position="774"/>
    </location>
</feature>
<dbReference type="OMA" id="PAHWSTP"/>
<feature type="compositionally biased region" description="Pro residues" evidence="1">
    <location>
        <begin position="325"/>
        <end position="336"/>
    </location>
</feature>
<feature type="compositionally biased region" description="Pro residues" evidence="1">
    <location>
        <begin position="1385"/>
        <end position="1407"/>
    </location>
</feature>
<feature type="region of interest" description="Disordered" evidence="1">
    <location>
        <begin position="147"/>
        <end position="606"/>
    </location>
</feature>
<dbReference type="InParanoid" id="F0VH01"/>
<feature type="compositionally biased region" description="Basic and acidic residues" evidence="1">
    <location>
        <begin position="970"/>
        <end position="1010"/>
    </location>
</feature>
<evidence type="ECO:0000313" key="2">
    <source>
        <dbReference type="EMBL" id="CBZ52995.1"/>
    </source>
</evidence>
<gene>
    <name evidence="2" type="ORF">NCLIV_027840</name>
</gene>
<feature type="compositionally biased region" description="Pro residues" evidence="1">
    <location>
        <begin position="388"/>
        <end position="401"/>
    </location>
</feature>
<feature type="compositionally biased region" description="Pro residues" evidence="1">
    <location>
        <begin position="775"/>
        <end position="838"/>
    </location>
</feature>
<organism evidence="2 3">
    <name type="scientific">Neospora caninum (strain Liverpool)</name>
    <dbReference type="NCBI Taxonomy" id="572307"/>
    <lineage>
        <taxon>Eukaryota</taxon>
        <taxon>Sar</taxon>
        <taxon>Alveolata</taxon>
        <taxon>Apicomplexa</taxon>
        <taxon>Conoidasida</taxon>
        <taxon>Coccidia</taxon>
        <taxon>Eucoccidiorida</taxon>
        <taxon>Eimeriorina</taxon>
        <taxon>Sarcocystidae</taxon>
        <taxon>Neospora</taxon>
    </lineage>
</organism>
<dbReference type="PANTHER" id="PTHR45691">
    <property type="entry name" value="PROTEIN DIAPHANOUS"/>
    <property type="match status" value="1"/>
</dbReference>
<proteinExistence type="predicted"/>
<dbReference type="EMBL" id="FR823389">
    <property type="protein sequence ID" value="CBZ52995.1"/>
    <property type="molecule type" value="Genomic_DNA"/>
</dbReference>
<dbReference type="GeneID" id="13443104"/>
<feature type="compositionally biased region" description="Basic and acidic residues" evidence="1">
    <location>
        <begin position="1365"/>
        <end position="1382"/>
    </location>
</feature>
<dbReference type="eggNOG" id="ENOG502QTFH">
    <property type="taxonomic scope" value="Eukaryota"/>
</dbReference>
<feature type="compositionally biased region" description="Basic and acidic residues" evidence="1">
    <location>
        <begin position="1524"/>
        <end position="1539"/>
    </location>
</feature>
<dbReference type="InterPro" id="IPR051412">
    <property type="entry name" value="Formin_Homology_Diaphanous_sf"/>
</dbReference>
<dbReference type="RefSeq" id="XP_003883027.1">
    <property type="nucleotide sequence ID" value="XM_003882978.1"/>
</dbReference>
<name>F0VH01_NEOCL</name>
<feature type="compositionally biased region" description="Low complexity" evidence="1">
    <location>
        <begin position="517"/>
        <end position="532"/>
    </location>
</feature>
<dbReference type="OrthoDB" id="332739at2759"/>
<feature type="region of interest" description="Disordered" evidence="1">
    <location>
        <begin position="1134"/>
        <end position="1315"/>
    </location>
</feature>
<dbReference type="GO" id="GO:0005884">
    <property type="term" value="C:actin filament"/>
    <property type="evidence" value="ECO:0007669"/>
    <property type="project" value="TreeGrafter"/>
</dbReference>
<feature type="compositionally biased region" description="Low complexity" evidence="1">
    <location>
        <begin position="424"/>
        <end position="437"/>
    </location>
</feature>